<dbReference type="STRING" id="41875.K8E8Z8"/>
<dbReference type="RefSeq" id="XP_007515180.1">
    <property type="nucleotide sequence ID" value="XM_007515118.1"/>
</dbReference>
<dbReference type="OrthoDB" id="1883156at2759"/>
<feature type="compositionally biased region" description="Polar residues" evidence="1">
    <location>
        <begin position="1"/>
        <end position="10"/>
    </location>
</feature>
<dbReference type="AlphaFoldDB" id="K8E8Z8"/>
<protein>
    <submittedName>
        <fullName evidence="2">Uncharacterized protein</fullName>
    </submittedName>
</protein>
<dbReference type="eggNOG" id="KOG2275">
    <property type="taxonomic scope" value="Eukaryota"/>
</dbReference>
<dbReference type="KEGG" id="bpg:Bathy01g04090"/>
<dbReference type="EMBL" id="FO082278">
    <property type="protein sequence ID" value="CCO14059.1"/>
    <property type="molecule type" value="Genomic_DNA"/>
</dbReference>
<reference evidence="2 3" key="1">
    <citation type="submission" date="2011-10" db="EMBL/GenBank/DDBJ databases">
        <authorList>
            <person name="Genoscope - CEA"/>
        </authorList>
    </citation>
    <scope>NUCLEOTIDE SEQUENCE [LARGE SCALE GENOMIC DNA]</scope>
    <source>
        <strain evidence="2 3">RCC 1105</strain>
    </source>
</reference>
<evidence type="ECO:0000313" key="2">
    <source>
        <dbReference type="EMBL" id="CCO14059.1"/>
    </source>
</evidence>
<evidence type="ECO:0000256" key="1">
    <source>
        <dbReference type="SAM" id="MobiDB-lite"/>
    </source>
</evidence>
<feature type="region of interest" description="Disordered" evidence="1">
    <location>
        <begin position="1"/>
        <end position="41"/>
    </location>
</feature>
<evidence type="ECO:0000313" key="3">
    <source>
        <dbReference type="Proteomes" id="UP000198341"/>
    </source>
</evidence>
<gene>
    <name evidence="2" type="ORF">Bathy01g04090</name>
</gene>
<organism evidence="2 3">
    <name type="scientific">Bathycoccus prasinos</name>
    <dbReference type="NCBI Taxonomy" id="41875"/>
    <lineage>
        <taxon>Eukaryota</taxon>
        <taxon>Viridiplantae</taxon>
        <taxon>Chlorophyta</taxon>
        <taxon>Mamiellophyceae</taxon>
        <taxon>Mamiellales</taxon>
        <taxon>Bathycoccaceae</taxon>
        <taxon>Bathycoccus</taxon>
    </lineage>
</organism>
<dbReference type="Proteomes" id="UP000198341">
    <property type="component" value="Chromosome 1"/>
</dbReference>
<accession>K8E8Z8</accession>
<keyword evidence="3" id="KW-1185">Reference proteome</keyword>
<feature type="compositionally biased region" description="Low complexity" evidence="1">
    <location>
        <begin position="30"/>
        <end position="41"/>
    </location>
</feature>
<dbReference type="GeneID" id="19018144"/>
<proteinExistence type="predicted"/>
<feature type="compositionally biased region" description="Basic residues" evidence="1">
    <location>
        <begin position="18"/>
        <end position="27"/>
    </location>
</feature>
<sequence>MITTSRSSKVYCSWSKVTGRKKRRSHQSRSGNSSTKPSSVSSQQELVVFQFDEETVPSGEWEGHMVDFVVDEATKLPNASKLPDHVVPPAYDDWAVDVFDWQTQCAMKATGEGDVVVYKDMKFIPVAGCEVDASVIYEQFEGEMKNVLHFNPGCGDFNASDDETVTHVLTRKGSTQKDGYVDSEPHVRVRITQQRTEAKRNEVKVWREAYYEKYTNGASLVASCGGTKNTMKYGEYPRSEVKFSEMDGVPKDAITQYNGLDIWTFTDGVTFSCGWLTPAGEHIVSERIMDGSATVSAKITRKTVVP</sequence>
<name>K8E8Z8_9CHLO</name>